<protein>
    <submittedName>
        <fullName evidence="2">Bifunctional lysine-specific demethylase and histidyl-hydroxylase</fullName>
    </submittedName>
</protein>
<evidence type="ECO:0000313" key="1">
    <source>
        <dbReference type="Proteomes" id="UP000095286"/>
    </source>
</evidence>
<reference evidence="2" key="1">
    <citation type="submission" date="2016-11" db="UniProtKB">
        <authorList>
            <consortium name="WormBaseParasite"/>
        </authorList>
    </citation>
    <scope>IDENTIFICATION</scope>
    <source>
        <strain evidence="2">KR3021</strain>
    </source>
</reference>
<proteinExistence type="predicted"/>
<accession>A0AC35TL52</accession>
<sequence length="636" mass="72416">MGKRKNQSPGHKGDNKKKRILISSEENTPVKATIPKIKKESSWLDIDDEDIIDVKREVDMELSEDEYLDDDSFCKRSSESDSEDGDEEPEDGVSLDGLEAEDEDDLMKDPVIITDTTYQEDNDDEDEGESGDERSHGPNKCCSNSKADSTLTDIKALEQKLFKDNGFFECQCPLSEPPVNWVKMPFSQKLDSVTEGQNAFEWMIKGMSVSDFLTQMYGKKCVHIKRSNQYYYESFFSTDSFMKMLDNNTCEFGKNINFSTYVDGVCKTPNGKGRVTSSDAKKALKSKMSIQCINPQSFNQNIWYLCDILQEYFQCFVGANNHIAPSGSSGFSSHRDEIDGFILQLGGRTFWKVWAPSDADSMFPIYPSENFNESQMKSRKPVFSGWLNEGDLLYLPRGYIYQAKPDDTHQSHHVTITVARQHTYIDMYRKIVPTVIETMASNFPLFRQNIPVNFMSQFGVADVNESDENAIKKNVANLITTASTTFGILCKDYIDSAFDQMGKDYMIQALPPKLTKSEKKHSVFNEKEAGIAPFVLTLKSEIRLIRRHTQRLLFDPHGGSYIIHRMNNPRTFDSLLEQTICVPNDFCSLYEEIARVYPEYVTAEKVLSIAQVSKQSGLAFIQNLYNHGLILIIEKF</sequence>
<name>A0AC35TL52_9BILA</name>
<dbReference type="Proteomes" id="UP000095286">
    <property type="component" value="Unplaced"/>
</dbReference>
<organism evidence="1 2">
    <name type="scientific">Rhabditophanes sp. KR3021</name>
    <dbReference type="NCBI Taxonomy" id="114890"/>
    <lineage>
        <taxon>Eukaryota</taxon>
        <taxon>Metazoa</taxon>
        <taxon>Ecdysozoa</taxon>
        <taxon>Nematoda</taxon>
        <taxon>Chromadorea</taxon>
        <taxon>Rhabditida</taxon>
        <taxon>Tylenchina</taxon>
        <taxon>Panagrolaimomorpha</taxon>
        <taxon>Strongyloidoidea</taxon>
        <taxon>Alloionematidae</taxon>
        <taxon>Rhabditophanes</taxon>
    </lineage>
</organism>
<evidence type="ECO:0000313" key="2">
    <source>
        <dbReference type="WBParaSite" id="RSKR_0000198000.1"/>
    </source>
</evidence>
<dbReference type="WBParaSite" id="RSKR_0000198000.1">
    <property type="protein sequence ID" value="RSKR_0000198000.1"/>
    <property type="gene ID" value="RSKR_0000198000"/>
</dbReference>